<proteinExistence type="predicted"/>
<reference evidence="1" key="1">
    <citation type="journal article" date="2015" name="Nature">
        <title>Complex archaea that bridge the gap between prokaryotes and eukaryotes.</title>
        <authorList>
            <person name="Spang A."/>
            <person name="Saw J.H."/>
            <person name="Jorgensen S.L."/>
            <person name="Zaremba-Niedzwiedzka K."/>
            <person name="Martijn J."/>
            <person name="Lind A.E."/>
            <person name="van Eijk R."/>
            <person name="Schleper C."/>
            <person name="Guy L."/>
            <person name="Ettema T.J."/>
        </authorList>
    </citation>
    <scope>NUCLEOTIDE SEQUENCE</scope>
</reference>
<gene>
    <name evidence="1" type="ORF">LCGC14_1189270</name>
</gene>
<dbReference type="EMBL" id="LAZR01006020">
    <property type="protein sequence ID" value="KKM95338.1"/>
    <property type="molecule type" value="Genomic_DNA"/>
</dbReference>
<comment type="caution">
    <text evidence="1">The sequence shown here is derived from an EMBL/GenBank/DDBJ whole genome shotgun (WGS) entry which is preliminary data.</text>
</comment>
<protein>
    <submittedName>
        <fullName evidence="1">Uncharacterized protein</fullName>
    </submittedName>
</protein>
<organism evidence="1">
    <name type="scientific">marine sediment metagenome</name>
    <dbReference type="NCBI Taxonomy" id="412755"/>
    <lineage>
        <taxon>unclassified sequences</taxon>
        <taxon>metagenomes</taxon>
        <taxon>ecological metagenomes</taxon>
    </lineage>
</organism>
<evidence type="ECO:0000313" key="1">
    <source>
        <dbReference type="EMBL" id="KKM95338.1"/>
    </source>
</evidence>
<sequence length="89" mass="10518">TVNDLSLNYLQDLCEFMNKEISTFEKITKYIKSPVATKICSTMTKDEHINSMSKVILEINKDNDAKYLAEIIHNLQRKVFEYENKIWKN</sequence>
<dbReference type="AlphaFoldDB" id="A0A0F9LPU8"/>
<name>A0A0F9LPU8_9ZZZZ</name>
<accession>A0A0F9LPU8</accession>
<feature type="non-terminal residue" evidence="1">
    <location>
        <position position="1"/>
    </location>
</feature>